<name>A0ABV8QHS3_9GAMM</name>
<dbReference type="GO" id="GO:0016787">
    <property type="term" value="F:hydrolase activity"/>
    <property type="evidence" value="ECO:0007669"/>
    <property type="project" value="UniProtKB-KW"/>
</dbReference>
<protein>
    <submittedName>
        <fullName evidence="4">HAD family hydrolase</fullName>
    </submittedName>
</protein>
<evidence type="ECO:0000313" key="5">
    <source>
        <dbReference type="Proteomes" id="UP001595798"/>
    </source>
</evidence>
<keyword evidence="3" id="KW-0460">Magnesium</keyword>
<keyword evidence="1" id="KW-0479">Metal-binding</keyword>
<comment type="caution">
    <text evidence="4">The sequence shown here is derived from an EMBL/GenBank/DDBJ whole genome shotgun (WGS) entry which is preliminary data.</text>
</comment>
<evidence type="ECO:0000256" key="3">
    <source>
        <dbReference type="ARBA" id="ARBA00022842"/>
    </source>
</evidence>
<dbReference type="Gene3D" id="1.20.1440.100">
    <property type="entry name" value="SG protein - dephosphorylation function"/>
    <property type="match status" value="1"/>
</dbReference>
<dbReference type="InterPro" id="IPR006385">
    <property type="entry name" value="HAD_hydro_SerB1"/>
</dbReference>
<keyword evidence="2 4" id="KW-0378">Hydrolase</keyword>
<reference evidence="5" key="1">
    <citation type="journal article" date="2019" name="Int. J. Syst. Evol. Microbiol.">
        <title>The Global Catalogue of Microorganisms (GCM) 10K type strain sequencing project: providing services to taxonomists for standard genome sequencing and annotation.</title>
        <authorList>
            <consortium name="The Broad Institute Genomics Platform"/>
            <consortium name="The Broad Institute Genome Sequencing Center for Infectious Disease"/>
            <person name="Wu L."/>
            <person name="Ma J."/>
        </authorList>
    </citation>
    <scope>NUCLEOTIDE SEQUENCE [LARGE SCALE GENOMIC DNA]</scope>
    <source>
        <strain evidence="5">CECT 7297</strain>
    </source>
</reference>
<sequence length="218" mass="24873">MTLAIFDLDNTLLAGDSDHAWGEFLVDAELVDAQTHRQQNDQFYQDYLNGELDIQRYQRFALSAIAGRDPEEVAVWRQAFMDSRIKPLYQKKADRLLATHRNQGHTLMIITATNRFVTGPIAEALGIEHLIATEPEFLDGRYTGDITGVPSFQDGKVLRLRQWLKDNDATLEGAWFYSDSHNDLPLLRLVDNPVAVDPDPTLEKYAREQGWPVMSLRD</sequence>
<dbReference type="PANTHER" id="PTHR43344">
    <property type="entry name" value="PHOSPHOSERINE PHOSPHATASE"/>
    <property type="match status" value="1"/>
</dbReference>
<dbReference type="InterPro" id="IPR023214">
    <property type="entry name" value="HAD_sf"/>
</dbReference>
<dbReference type="EMBL" id="JBHSDI010000012">
    <property type="protein sequence ID" value="MFC4259106.1"/>
    <property type="molecule type" value="Genomic_DNA"/>
</dbReference>
<dbReference type="RefSeq" id="WP_379886653.1">
    <property type="nucleotide sequence ID" value="NZ_JBHSDI010000012.1"/>
</dbReference>
<dbReference type="Gene3D" id="3.40.50.1000">
    <property type="entry name" value="HAD superfamily/HAD-like"/>
    <property type="match status" value="1"/>
</dbReference>
<dbReference type="InterPro" id="IPR036412">
    <property type="entry name" value="HAD-like_sf"/>
</dbReference>
<accession>A0ABV8QHS3</accession>
<dbReference type="Pfam" id="PF12710">
    <property type="entry name" value="HAD"/>
    <property type="match status" value="1"/>
</dbReference>
<evidence type="ECO:0000256" key="2">
    <source>
        <dbReference type="ARBA" id="ARBA00022801"/>
    </source>
</evidence>
<evidence type="ECO:0000313" key="4">
    <source>
        <dbReference type="EMBL" id="MFC4259106.1"/>
    </source>
</evidence>
<gene>
    <name evidence="4" type="ORF">ACFOZ5_08710</name>
</gene>
<dbReference type="NCBIfam" id="TIGR01488">
    <property type="entry name" value="HAD-SF-IB"/>
    <property type="match status" value="1"/>
</dbReference>
<dbReference type="SUPFAM" id="SSF56784">
    <property type="entry name" value="HAD-like"/>
    <property type="match status" value="1"/>
</dbReference>
<dbReference type="PANTHER" id="PTHR43344:SF13">
    <property type="entry name" value="PHOSPHATASE RV3661-RELATED"/>
    <property type="match status" value="1"/>
</dbReference>
<organism evidence="4 5">
    <name type="scientific">Marinobacter lacisalsi</name>
    <dbReference type="NCBI Taxonomy" id="475979"/>
    <lineage>
        <taxon>Bacteria</taxon>
        <taxon>Pseudomonadati</taxon>
        <taxon>Pseudomonadota</taxon>
        <taxon>Gammaproteobacteria</taxon>
        <taxon>Pseudomonadales</taxon>
        <taxon>Marinobacteraceae</taxon>
        <taxon>Marinobacter</taxon>
    </lineage>
</organism>
<evidence type="ECO:0000256" key="1">
    <source>
        <dbReference type="ARBA" id="ARBA00022723"/>
    </source>
</evidence>
<proteinExistence type="predicted"/>
<dbReference type="Proteomes" id="UP001595798">
    <property type="component" value="Unassembled WGS sequence"/>
</dbReference>
<dbReference type="CDD" id="cd02612">
    <property type="entry name" value="HAD_PGPPase"/>
    <property type="match status" value="1"/>
</dbReference>
<keyword evidence="5" id="KW-1185">Reference proteome</keyword>
<dbReference type="NCBIfam" id="TIGR01490">
    <property type="entry name" value="HAD-SF-IB-hyp1"/>
    <property type="match status" value="1"/>
</dbReference>
<dbReference type="InterPro" id="IPR050582">
    <property type="entry name" value="HAD-like_SerB"/>
</dbReference>